<dbReference type="InterPro" id="IPR021357">
    <property type="entry name" value="DUF2782"/>
</dbReference>
<dbReference type="EMBL" id="UOFU01000145">
    <property type="protein sequence ID" value="VAW98385.1"/>
    <property type="molecule type" value="Genomic_DNA"/>
</dbReference>
<dbReference type="Pfam" id="PF11191">
    <property type="entry name" value="DUF2782"/>
    <property type="match status" value="1"/>
</dbReference>
<dbReference type="Gene3D" id="2.20.130.30">
    <property type="entry name" value="Protein of unknown function DUF2782"/>
    <property type="match status" value="1"/>
</dbReference>
<sequence>MIRGALNHRQNDYPMFKPETRTPCRTLLTAGLFYCASAWLLPAFAANPEQAEAEEEGNAEAENGVIIQSPEQKTINEYRINGKLYMIRISPEKGAPYYLVDADGDGDLETRTNELAPDFLIPSWVIFSW</sequence>
<reference evidence="1" key="1">
    <citation type="submission" date="2018-06" db="EMBL/GenBank/DDBJ databases">
        <authorList>
            <person name="Zhirakovskaya E."/>
        </authorList>
    </citation>
    <scope>NUCLEOTIDE SEQUENCE</scope>
</reference>
<protein>
    <recommendedName>
        <fullName evidence="2">DUF2782 domain-containing protein</fullName>
    </recommendedName>
</protein>
<evidence type="ECO:0008006" key="2">
    <source>
        <dbReference type="Google" id="ProtNLM"/>
    </source>
</evidence>
<accession>A0A3B0ZXR0</accession>
<organism evidence="1">
    <name type="scientific">hydrothermal vent metagenome</name>
    <dbReference type="NCBI Taxonomy" id="652676"/>
    <lineage>
        <taxon>unclassified sequences</taxon>
        <taxon>metagenomes</taxon>
        <taxon>ecological metagenomes</taxon>
    </lineage>
</organism>
<proteinExistence type="predicted"/>
<dbReference type="AlphaFoldDB" id="A0A3B0ZXR0"/>
<evidence type="ECO:0000313" key="1">
    <source>
        <dbReference type="EMBL" id="VAW98385.1"/>
    </source>
</evidence>
<gene>
    <name evidence="1" type="ORF">MNBD_GAMMA20-898</name>
</gene>
<name>A0A3B0ZXR0_9ZZZZ</name>